<dbReference type="EMBL" id="MU277274">
    <property type="protein sequence ID" value="KAI0055988.1"/>
    <property type="molecule type" value="Genomic_DNA"/>
</dbReference>
<evidence type="ECO:0000313" key="2">
    <source>
        <dbReference type="Proteomes" id="UP000814140"/>
    </source>
</evidence>
<feature type="non-terminal residue" evidence="1">
    <location>
        <position position="385"/>
    </location>
</feature>
<proteinExistence type="predicted"/>
<gene>
    <name evidence="1" type="ORF">BV25DRAFT_1842633</name>
</gene>
<organism evidence="1 2">
    <name type="scientific">Artomyces pyxidatus</name>
    <dbReference type="NCBI Taxonomy" id="48021"/>
    <lineage>
        <taxon>Eukaryota</taxon>
        <taxon>Fungi</taxon>
        <taxon>Dikarya</taxon>
        <taxon>Basidiomycota</taxon>
        <taxon>Agaricomycotina</taxon>
        <taxon>Agaricomycetes</taxon>
        <taxon>Russulales</taxon>
        <taxon>Auriscalpiaceae</taxon>
        <taxon>Artomyces</taxon>
    </lineage>
</organism>
<keyword evidence="2" id="KW-1185">Reference proteome</keyword>
<protein>
    <submittedName>
        <fullName evidence="1">Metallo-dependent phosphatase</fullName>
    </submittedName>
</protein>
<reference evidence="1" key="2">
    <citation type="journal article" date="2022" name="New Phytol.">
        <title>Evolutionary transition to the ectomycorrhizal habit in the genomes of a hyperdiverse lineage of mushroom-forming fungi.</title>
        <authorList>
            <person name="Looney B."/>
            <person name="Miyauchi S."/>
            <person name="Morin E."/>
            <person name="Drula E."/>
            <person name="Courty P.E."/>
            <person name="Kohler A."/>
            <person name="Kuo A."/>
            <person name="LaButti K."/>
            <person name="Pangilinan J."/>
            <person name="Lipzen A."/>
            <person name="Riley R."/>
            <person name="Andreopoulos W."/>
            <person name="He G."/>
            <person name="Johnson J."/>
            <person name="Nolan M."/>
            <person name="Tritt A."/>
            <person name="Barry K.W."/>
            <person name="Grigoriev I.V."/>
            <person name="Nagy L.G."/>
            <person name="Hibbett D."/>
            <person name="Henrissat B."/>
            <person name="Matheny P.B."/>
            <person name="Labbe J."/>
            <person name="Martin F.M."/>
        </authorList>
    </citation>
    <scope>NUCLEOTIDE SEQUENCE</scope>
    <source>
        <strain evidence="1">HHB10654</strain>
    </source>
</reference>
<comment type="caution">
    <text evidence="1">The sequence shown here is derived from an EMBL/GenBank/DDBJ whole genome shotgun (WGS) entry which is preliminary data.</text>
</comment>
<dbReference type="Proteomes" id="UP000814140">
    <property type="component" value="Unassembled WGS sequence"/>
</dbReference>
<reference evidence="1" key="1">
    <citation type="submission" date="2021-03" db="EMBL/GenBank/DDBJ databases">
        <authorList>
            <consortium name="DOE Joint Genome Institute"/>
            <person name="Ahrendt S."/>
            <person name="Looney B.P."/>
            <person name="Miyauchi S."/>
            <person name="Morin E."/>
            <person name="Drula E."/>
            <person name="Courty P.E."/>
            <person name="Chicoki N."/>
            <person name="Fauchery L."/>
            <person name="Kohler A."/>
            <person name="Kuo A."/>
            <person name="Labutti K."/>
            <person name="Pangilinan J."/>
            <person name="Lipzen A."/>
            <person name="Riley R."/>
            <person name="Andreopoulos W."/>
            <person name="He G."/>
            <person name="Johnson J."/>
            <person name="Barry K.W."/>
            <person name="Grigoriev I.V."/>
            <person name="Nagy L."/>
            <person name="Hibbett D."/>
            <person name="Henrissat B."/>
            <person name="Matheny P.B."/>
            <person name="Labbe J."/>
            <person name="Martin F."/>
        </authorList>
    </citation>
    <scope>NUCLEOTIDE SEQUENCE</scope>
    <source>
        <strain evidence="1">HHB10654</strain>
    </source>
</reference>
<name>A0ACB8SJD3_9AGAM</name>
<evidence type="ECO:0000313" key="1">
    <source>
        <dbReference type="EMBL" id="KAI0055988.1"/>
    </source>
</evidence>
<sequence length="385" mass="43423">MADTNPTPSIESVPPAFDPSLPVTFIFLADPQQDRDDDGNYRKINCSDLNVALNTLDSSNWPTNFKISCAGQPIGKINAVFFAGDMCQNGGDRSAKDQRERRPPTYDGGSELIKSRSLYQTGFDAKLSDVDLLKYDPKYFGLGNHDFQSDYTTAIGWYKGRWSLDFSLPENYWRYQMWNFISQMHTGYRQPLLPYSNPVYPIDWQNIDTDYGKGTFDYENYSLNYVINLGPVDIYQLHRYGGDNNNGRQDGIGWLEGKLAARGTTRPIIIVQHYLFSQTIENGGVTPSWTDAQRNRLLTILSPYNIIAFFVGHDHTTGPLPNSVPVPTLHPTRNVPEFRPGCAFNQNFALARVTPSTMDVLYGTVAEQQVVWTDGANFPVPIPNQ</sequence>
<accession>A0ACB8SJD3</accession>